<dbReference type="InterPro" id="IPR050109">
    <property type="entry name" value="HTH-type_TetR-like_transc_reg"/>
</dbReference>
<dbReference type="InterPro" id="IPR009057">
    <property type="entry name" value="Homeodomain-like_sf"/>
</dbReference>
<organism evidence="6 7">
    <name type="scientific">Actinomycetospora corticicola</name>
    <dbReference type="NCBI Taxonomy" id="663602"/>
    <lineage>
        <taxon>Bacteria</taxon>
        <taxon>Bacillati</taxon>
        <taxon>Actinomycetota</taxon>
        <taxon>Actinomycetes</taxon>
        <taxon>Pseudonocardiales</taxon>
        <taxon>Pseudonocardiaceae</taxon>
        <taxon>Actinomycetospora</taxon>
    </lineage>
</organism>
<dbReference type="RefSeq" id="WP_179794978.1">
    <property type="nucleotide sequence ID" value="NZ_BAABHP010000025.1"/>
</dbReference>
<sequence>MTSTDRPMRADARKNRDLLVAVARQHVRRHGVTTSLEAIARDAGVGPGTLYRHFPDRESLLAEVLRVENDELAEARARVAREVEPSERLDAWLCEVERHIATYRGLSGPLVGALEGAEPTPLGLACREMIATTEGFLADARQAGTVRADVTAHDLVGCAAMLAWLGSTGPTGSRQADGARDILRFGYRSDR</sequence>
<evidence type="ECO:0000256" key="1">
    <source>
        <dbReference type="ARBA" id="ARBA00023015"/>
    </source>
</evidence>
<keyword evidence="7" id="KW-1185">Reference proteome</keyword>
<evidence type="ECO:0000256" key="3">
    <source>
        <dbReference type="ARBA" id="ARBA00023163"/>
    </source>
</evidence>
<dbReference type="SUPFAM" id="SSF46689">
    <property type="entry name" value="Homeodomain-like"/>
    <property type="match status" value="1"/>
</dbReference>
<dbReference type="SUPFAM" id="SSF48498">
    <property type="entry name" value="Tetracyclin repressor-like, C-terminal domain"/>
    <property type="match status" value="1"/>
</dbReference>
<evidence type="ECO:0000256" key="4">
    <source>
        <dbReference type="PROSITE-ProRule" id="PRU00335"/>
    </source>
</evidence>
<feature type="DNA-binding region" description="H-T-H motif" evidence="4">
    <location>
        <begin position="35"/>
        <end position="54"/>
    </location>
</feature>
<dbReference type="Pfam" id="PF21597">
    <property type="entry name" value="TetR_C_43"/>
    <property type="match status" value="1"/>
</dbReference>
<evidence type="ECO:0000313" key="7">
    <source>
        <dbReference type="Proteomes" id="UP000535890"/>
    </source>
</evidence>
<keyword evidence="1" id="KW-0805">Transcription regulation</keyword>
<keyword evidence="2 4" id="KW-0238">DNA-binding</keyword>
<evidence type="ECO:0000259" key="5">
    <source>
        <dbReference type="PROSITE" id="PS50977"/>
    </source>
</evidence>
<dbReference type="InterPro" id="IPR001647">
    <property type="entry name" value="HTH_TetR"/>
</dbReference>
<protein>
    <submittedName>
        <fullName evidence="6">AcrR family transcriptional regulator</fullName>
    </submittedName>
</protein>
<dbReference type="AlphaFoldDB" id="A0A7Y9J6W6"/>
<comment type="caution">
    <text evidence="6">The sequence shown here is derived from an EMBL/GenBank/DDBJ whole genome shotgun (WGS) entry which is preliminary data.</text>
</comment>
<evidence type="ECO:0000256" key="2">
    <source>
        <dbReference type="ARBA" id="ARBA00023125"/>
    </source>
</evidence>
<dbReference type="EMBL" id="JACCBN010000001">
    <property type="protein sequence ID" value="NYD37416.1"/>
    <property type="molecule type" value="Genomic_DNA"/>
</dbReference>
<gene>
    <name evidence="6" type="ORF">BJ983_003518</name>
</gene>
<reference evidence="6 7" key="1">
    <citation type="submission" date="2020-07" db="EMBL/GenBank/DDBJ databases">
        <title>Sequencing the genomes of 1000 actinobacteria strains.</title>
        <authorList>
            <person name="Klenk H.-P."/>
        </authorList>
    </citation>
    <scope>NUCLEOTIDE SEQUENCE [LARGE SCALE GENOMIC DNA]</scope>
    <source>
        <strain evidence="6 7">DSM 45772</strain>
    </source>
</reference>
<keyword evidence="3" id="KW-0804">Transcription</keyword>
<name>A0A7Y9J6W6_9PSEU</name>
<proteinExistence type="predicted"/>
<dbReference type="InterPro" id="IPR036271">
    <property type="entry name" value="Tet_transcr_reg_TetR-rel_C_sf"/>
</dbReference>
<feature type="domain" description="HTH tetR-type" evidence="5">
    <location>
        <begin position="13"/>
        <end position="72"/>
    </location>
</feature>
<dbReference type="PROSITE" id="PS50977">
    <property type="entry name" value="HTH_TETR_2"/>
    <property type="match status" value="1"/>
</dbReference>
<dbReference type="Pfam" id="PF00440">
    <property type="entry name" value="TetR_N"/>
    <property type="match status" value="1"/>
</dbReference>
<dbReference type="GO" id="GO:0003700">
    <property type="term" value="F:DNA-binding transcription factor activity"/>
    <property type="evidence" value="ECO:0007669"/>
    <property type="project" value="TreeGrafter"/>
</dbReference>
<dbReference type="Gene3D" id="1.10.357.10">
    <property type="entry name" value="Tetracycline Repressor, domain 2"/>
    <property type="match status" value="1"/>
</dbReference>
<dbReference type="Proteomes" id="UP000535890">
    <property type="component" value="Unassembled WGS sequence"/>
</dbReference>
<dbReference type="PANTHER" id="PTHR30055:SF234">
    <property type="entry name" value="HTH-TYPE TRANSCRIPTIONAL REGULATOR BETI"/>
    <property type="match status" value="1"/>
</dbReference>
<dbReference type="GO" id="GO:0000976">
    <property type="term" value="F:transcription cis-regulatory region binding"/>
    <property type="evidence" value="ECO:0007669"/>
    <property type="project" value="TreeGrafter"/>
</dbReference>
<evidence type="ECO:0000313" key="6">
    <source>
        <dbReference type="EMBL" id="NYD37416.1"/>
    </source>
</evidence>
<dbReference type="InterPro" id="IPR049445">
    <property type="entry name" value="TetR_SbtR-like_C"/>
</dbReference>
<dbReference type="PRINTS" id="PR00455">
    <property type="entry name" value="HTHTETR"/>
</dbReference>
<accession>A0A7Y9J6W6</accession>
<dbReference type="PANTHER" id="PTHR30055">
    <property type="entry name" value="HTH-TYPE TRANSCRIPTIONAL REGULATOR RUTR"/>
    <property type="match status" value="1"/>
</dbReference>